<dbReference type="Pfam" id="PF19645">
    <property type="entry name" value="DUF6148"/>
    <property type="match status" value="1"/>
</dbReference>
<name>A0AAD2F449_9RALS</name>
<evidence type="ECO:0000313" key="3">
    <source>
        <dbReference type="Proteomes" id="UP001190491"/>
    </source>
</evidence>
<reference evidence="2" key="1">
    <citation type="submission" date="2023-07" db="EMBL/GenBank/DDBJ databases">
        <authorList>
            <person name="Peeters C."/>
        </authorList>
    </citation>
    <scope>NUCLEOTIDE SEQUENCE</scope>
    <source>
        <strain evidence="2">R-77567</strain>
    </source>
</reference>
<dbReference type="AlphaFoldDB" id="A0AAD2F449"/>
<dbReference type="Proteomes" id="UP001190491">
    <property type="component" value="Unassembled WGS sequence"/>
</dbReference>
<evidence type="ECO:0000256" key="1">
    <source>
        <dbReference type="SAM" id="MobiDB-lite"/>
    </source>
</evidence>
<feature type="region of interest" description="Disordered" evidence="1">
    <location>
        <begin position="74"/>
        <end position="96"/>
    </location>
</feature>
<dbReference type="EMBL" id="CAUDKO010000003">
    <property type="protein sequence ID" value="CAJ0862182.1"/>
    <property type="molecule type" value="Genomic_DNA"/>
</dbReference>
<comment type="caution">
    <text evidence="2">The sequence shown here is derived from an EMBL/GenBank/DDBJ whole genome shotgun (WGS) entry which is preliminary data.</text>
</comment>
<sequence length="96" mass="10237">MVSIHMAGITLQQAQAQLDAWIAANTAVAAGQSYSIGGRSLTRVNAAEILNQIEFWERRVVRLSNGRGGIRVRYAQSNGQGQQGGQGSPSNSGIPW</sequence>
<proteinExistence type="predicted"/>
<dbReference type="InterPro" id="IPR046146">
    <property type="entry name" value="DUF6148"/>
</dbReference>
<evidence type="ECO:0000313" key="2">
    <source>
        <dbReference type="EMBL" id="CAJ0862182.1"/>
    </source>
</evidence>
<protein>
    <submittedName>
        <fullName evidence="2">Uncharacterized protein</fullName>
    </submittedName>
</protein>
<organism evidence="2 3">
    <name type="scientific">Ralstonia flatus</name>
    <dbReference type="NCBI Taxonomy" id="3058601"/>
    <lineage>
        <taxon>Bacteria</taxon>
        <taxon>Pseudomonadati</taxon>
        <taxon>Pseudomonadota</taxon>
        <taxon>Betaproteobacteria</taxon>
        <taxon>Burkholderiales</taxon>
        <taxon>Burkholderiaceae</taxon>
        <taxon>Ralstonia</taxon>
    </lineage>
</organism>
<accession>A0AAD2F449</accession>
<gene>
    <name evidence="2" type="ORF">R77567_01624</name>
</gene>